<dbReference type="FunFam" id="1.10.10.10:FF:000056">
    <property type="entry name" value="IclR family transcriptional regulator"/>
    <property type="match status" value="1"/>
</dbReference>
<dbReference type="GO" id="GO:0003700">
    <property type="term" value="F:DNA-binding transcription factor activity"/>
    <property type="evidence" value="ECO:0007669"/>
    <property type="project" value="TreeGrafter"/>
</dbReference>
<organism evidence="8 9">
    <name type="scientific">Brevibacillus invocatus</name>
    <dbReference type="NCBI Taxonomy" id="173959"/>
    <lineage>
        <taxon>Bacteria</taxon>
        <taxon>Bacillati</taxon>
        <taxon>Bacillota</taxon>
        <taxon>Bacilli</taxon>
        <taxon>Bacillales</taxon>
        <taxon>Paenibacillaceae</taxon>
        <taxon>Brevibacillus</taxon>
    </lineage>
</organism>
<dbReference type="InterPro" id="IPR029016">
    <property type="entry name" value="GAF-like_dom_sf"/>
</dbReference>
<dbReference type="AlphaFoldDB" id="A0A3M8C2I7"/>
<feature type="domain" description="IclR-ED" evidence="7">
    <location>
        <begin position="88"/>
        <end position="272"/>
    </location>
</feature>
<keyword evidence="2" id="KW-0238">DNA-binding</keyword>
<feature type="domain" description="HTH iclR-type" evidence="6">
    <location>
        <begin position="25"/>
        <end position="87"/>
    </location>
</feature>
<gene>
    <name evidence="8" type="ORF">EDM52_18160</name>
</gene>
<evidence type="ECO:0000259" key="6">
    <source>
        <dbReference type="PROSITE" id="PS51077"/>
    </source>
</evidence>
<evidence type="ECO:0000256" key="4">
    <source>
        <dbReference type="ARBA" id="ARBA00058938"/>
    </source>
</evidence>
<evidence type="ECO:0000313" key="8">
    <source>
        <dbReference type="EMBL" id="RNB69898.1"/>
    </source>
</evidence>
<dbReference type="Gene3D" id="1.10.10.10">
    <property type="entry name" value="Winged helix-like DNA-binding domain superfamily/Winged helix DNA-binding domain"/>
    <property type="match status" value="1"/>
</dbReference>
<evidence type="ECO:0000256" key="3">
    <source>
        <dbReference type="ARBA" id="ARBA00023163"/>
    </source>
</evidence>
<dbReference type="PROSITE" id="PS51077">
    <property type="entry name" value="HTH_ICLR"/>
    <property type="match status" value="1"/>
</dbReference>
<dbReference type="SUPFAM" id="SSF55781">
    <property type="entry name" value="GAF domain-like"/>
    <property type="match status" value="1"/>
</dbReference>
<keyword evidence="1" id="KW-0805">Transcription regulation</keyword>
<dbReference type="Gene3D" id="3.30.450.40">
    <property type="match status" value="1"/>
</dbReference>
<dbReference type="GO" id="GO:0045892">
    <property type="term" value="P:negative regulation of DNA-templated transcription"/>
    <property type="evidence" value="ECO:0007669"/>
    <property type="project" value="UniProtKB-ARBA"/>
</dbReference>
<evidence type="ECO:0000259" key="7">
    <source>
        <dbReference type="PROSITE" id="PS51078"/>
    </source>
</evidence>
<dbReference type="Proteomes" id="UP000282028">
    <property type="component" value="Unassembled WGS sequence"/>
</dbReference>
<dbReference type="OrthoDB" id="9791752at2"/>
<evidence type="ECO:0000256" key="1">
    <source>
        <dbReference type="ARBA" id="ARBA00023015"/>
    </source>
</evidence>
<evidence type="ECO:0000256" key="2">
    <source>
        <dbReference type="ARBA" id="ARBA00023125"/>
    </source>
</evidence>
<keyword evidence="9" id="KW-1185">Reference proteome</keyword>
<dbReference type="InterPro" id="IPR014757">
    <property type="entry name" value="Tscrpt_reg_IclR_C"/>
</dbReference>
<dbReference type="EMBL" id="RHHR01000036">
    <property type="protein sequence ID" value="RNB69898.1"/>
    <property type="molecule type" value="Genomic_DNA"/>
</dbReference>
<dbReference type="GO" id="GO:0003677">
    <property type="term" value="F:DNA binding"/>
    <property type="evidence" value="ECO:0007669"/>
    <property type="project" value="UniProtKB-KW"/>
</dbReference>
<dbReference type="InterPro" id="IPR036390">
    <property type="entry name" value="WH_DNA-bd_sf"/>
</dbReference>
<comment type="function">
    <text evidence="4">May be an activator protein for the gylABX operon.</text>
</comment>
<dbReference type="PROSITE" id="PS51078">
    <property type="entry name" value="ICLR_ED"/>
    <property type="match status" value="1"/>
</dbReference>
<name>A0A3M8C2I7_9BACL</name>
<reference evidence="8 9" key="1">
    <citation type="submission" date="2018-10" db="EMBL/GenBank/DDBJ databases">
        <title>Phylogenomics of Brevibacillus.</title>
        <authorList>
            <person name="Dunlap C."/>
        </authorList>
    </citation>
    <scope>NUCLEOTIDE SEQUENCE [LARGE SCALE GENOMIC DNA]</scope>
    <source>
        <strain evidence="8 9">JCM 12215</strain>
    </source>
</reference>
<dbReference type="Pfam" id="PF01614">
    <property type="entry name" value="IclR_C"/>
    <property type="match status" value="1"/>
</dbReference>
<comment type="caution">
    <text evidence="8">The sequence shown here is derived from an EMBL/GenBank/DDBJ whole genome shotgun (WGS) entry which is preliminary data.</text>
</comment>
<dbReference type="Pfam" id="PF09339">
    <property type="entry name" value="HTH_IclR"/>
    <property type="match status" value="1"/>
</dbReference>
<keyword evidence="3" id="KW-0804">Transcription</keyword>
<protein>
    <recommendedName>
        <fullName evidence="5">Glycerol operon regulatory protein</fullName>
    </recommendedName>
</protein>
<dbReference type="InterPro" id="IPR036388">
    <property type="entry name" value="WH-like_DNA-bd_sf"/>
</dbReference>
<dbReference type="InterPro" id="IPR050707">
    <property type="entry name" value="HTH_MetabolicPath_Reg"/>
</dbReference>
<accession>A0A3M8C2I7</accession>
<evidence type="ECO:0000256" key="5">
    <source>
        <dbReference type="ARBA" id="ARBA00070406"/>
    </source>
</evidence>
<dbReference type="InterPro" id="IPR005471">
    <property type="entry name" value="Tscrpt_reg_IclR_N"/>
</dbReference>
<proteinExistence type="predicted"/>
<dbReference type="PANTHER" id="PTHR30136:SF35">
    <property type="entry name" value="HTH-TYPE TRANSCRIPTIONAL REGULATOR RV1719"/>
    <property type="match status" value="1"/>
</dbReference>
<dbReference type="SMART" id="SM00346">
    <property type="entry name" value="HTH_ICLR"/>
    <property type="match status" value="1"/>
</dbReference>
<sequence length="279" mass="30896">MLPPFYEREGKAVAKTKEDKDRYNSSSLVRGLEILRLFRPEQPTLSLVEIANQLGVSRTTPFRLLFTLQQLGYLRQSESTKRYELTPKVLELGFAYLNTLQITDVARPYLERLRNETGGSAHVGILDETSVVYVACESARGVTRLSVAVGSRLPAHATAIGKTLLAFQPKDQWQELLLISDLHSYTKDTKTMITALLKELEVVRNQGFSISSGEFEAGVRSVAAPIFNESGELVAAISVAAPESVLPEDYVARSVLPAILEAADELSTFYGYKLARRRG</sequence>
<dbReference type="SUPFAM" id="SSF46785">
    <property type="entry name" value="Winged helix' DNA-binding domain"/>
    <property type="match status" value="1"/>
</dbReference>
<evidence type="ECO:0000313" key="9">
    <source>
        <dbReference type="Proteomes" id="UP000282028"/>
    </source>
</evidence>
<dbReference type="PANTHER" id="PTHR30136">
    <property type="entry name" value="HELIX-TURN-HELIX TRANSCRIPTIONAL REGULATOR, ICLR FAMILY"/>
    <property type="match status" value="1"/>
</dbReference>